<reference evidence="1" key="1">
    <citation type="journal article" date="2020" name="Fungal Divers.">
        <title>Resolving the Mortierellaceae phylogeny through synthesis of multi-gene phylogenetics and phylogenomics.</title>
        <authorList>
            <person name="Vandepol N."/>
            <person name="Liber J."/>
            <person name="Desiro A."/>
            <person name="Na H."/>
            <person name="Kennedy M."/>
            <person name="Barry K."/>
            <person name="Grigoriev I.V."/>
            <person name="Miller A.N."/>
            <person name="O'Donnell K."/>
            <person name="Stajich J.E."/>
            <person name="Bonito G."/>
        </authorList>
    </citation>
    <scope>NUCLEOTIDE SEQUENCE</scope>
    <source>
        <strain evidence="1">NRRL 2769</strain>
    </source>
</reference>
<sequence length="114" mass="12959">SAISMSGNIFPLFEQLGIYEELNNVSLPSTSMDLYDTKRNDLSSVYTKEHDIVTGYGMLITARPKLYDVLRRKVPAYKISMGKKVLRTKEHDNKVTVFCSDNTEYECRILVGAD</sequence>
<protein>
    <submittedName>
        <fullName evidence="1">Uncharacterized protein</fullName>
    </submittedName>
</protein>
<dbReference type="InterPro" id="IPR050562">
    <property type="entry name" value="FAD_mOase_fung"/>
</dbReference>
<name>A0A9P6SR38_9FUNG</name>
<dbReference type="EMBL" id="JAAAID010005196">
    <property type="protein sequence ID" value="KAF9991476.1"/>
    <property type="molecule type" value="Genomic_DNA"/>
</dbReference>
<dbReference type="AlphaFoldDB" id="A0A9P6SR38"/>
<comment type="caution">
    <text evidence="1">The sequence shown here is derived from an EMBL/GenBank/DDBJ whole genome shotgun (WGS) entry which is preliminary data.</text>
</comment>
<dbReference type="GO" id="GO:0004497">
    <property type="term" value="F:monooxygenase activity"/>
    <property type="evidence" value="ECO:0007669"/>
    <property type="project" value="InterPro"/>
</dbReference>
<proteinExistence type="predicted"/>
<dbReference type="InterPro" id="IPR036188">
    <property type="entry name" value="FAD/NAD-bd_sf"/>
</dbReference>
<gene>
    <name evidence="1" type="ORF">BGZ80_009095</name>
</gene>
<dbReference type="SUPFAM" id="SSF51905">
    <property type="entry name" value="FAD/NAD(P)-binding domain"/>
    <property type="match status" value="1"/>
</dbReference>
<keyword evidence="2" id="KW-1185">Reference proteome</keyword>
<accession>A0A9P6SR38</accession>
<dbReference type="Gene3D" id="3.50.50.60">
    <property type="entry name" value="FAD/NAD(P)-binding domain"/>
    <property type="match status" value="1"/>
</dbReference>
<dbReference type="PANTHER" id="PTHR47356">
    <property type="entry name" value="FAD-DEPENDENT MONOOXYGENASE ASQG-RELATED"/>
    <property type="match status" value="1"/>
</dbReference>
<feature type="non-terminal residue" evidence="1">
    <location>
        <position position="1"/>
    </location>
</feature>
<organism evidence="1 2">
    <name type="scientific">Entomortierella chlamydospora</name>
    <dbReference type="NCBI Taxonomy" id="101097"/>
    <lineage>
        <taxon>Eukaryota</taxon>
        <taxon>Fungi</taxon>
        <taxon>Fungi incertae sedis</taxon>
        <taxon>Mucoromycota</taxon>
        <taxon>Mortierellomycotina</taxon>
        <taxon>Mortierellomycetes</taxon>
        <taxon>Mortierellales</taxon>
        <taxon>Mortierellaceae</taxon>
        <taxon>Entomortierella</taxon>
    </lineage>
</organism>
<dbReference type="PANTHER" id="PTHR47356:SF2">
    <property type="entry name" value="FAD-BINDING DOMAIN-CONTAINING PROTEIN-RELATED"/>
    <property type="match status" value="1"/>
</dbReference>
<evidence type="ECO:0000313" key="1">
    <source>
        <dbReference type="EMBL" id="KAF9991476.1"/>
    </source>
</evidence>
<feature type="non-terminal residue" evidence="1">
    <location>
        <position position="114"/>
    </location>
</feature>
<evidence type="ECO:0000313" key="2">
    <source>
        <dbReference type="Proteomes" id="UP000703661"/>
    </source>
</evidence>
<dbReference type="Proteomes" id="UP000703661">
    <property type="component" value="Unassembled WGS sequence"/>
</dbReference>